<keyword evidence="3" id="KW-0732">Signal</keyword>
<dbReference type="VEuPathDB" id="FungiDB:CCM_06408"/>
<evidence type="ECO:0000256" key="1">
    <source>
        <dbReference type="ARBA" id="ARBA00010790"/>
    </source>
</evidence>
<dbReference type="SUPFAM" id="SSF51905">
    <property type="entry name" value="FAD/NAD(P)-binding domain"/>
    <property type="match status" value="1"/>
</dbReference>
<dbReference type="OMA" id="WDNVYPA"/>
<evidence type="ECO:0000313" key="6">
    <source>
        <dbReference type="EMBL" id="EGX92247.1"/>
    </source>
</evidence>
<organism evidence="6 7">
    <name type="scientific">Cordyceps militaris (strain CM01)</name>
    <name type="common">Caterpillar fungus</name>
    <dbReference type="NCBI Taxonomy" id="983644"/>
    <lineage>
        <taxon>Eukaryota</taxon>
        <taxon>Fungi</taxon>
        <taxon>Dikarya</taxon>
        <taxon>Ascomycota</taxon>
        <taxon>Pezizomycotina</taxon>
        <taxon>Sordariomycetes</taxon>
        <taxon>Hypocreomycetidae</taxon>
        <taxon>Hypocreales</taxon>
        <taxon>Cordycipitaceae</taxon>
        <taxon>Cordyceps</taxon>
    </lineage>
</organism>
<dbReference type="STRING" id="983644.G3JKG9"/>
<dbReference type="HOGENOM" id="CLU_002865_6_3_1"/>
<protein>
    <submittedName>
        <fullName evidence="6">Glucose-methanol-choline (Gmc) oxidoreductase</fullName>
    </submittedName>
</protein>
<accession>G3JKG9</accession>
<dbReference type="GO" id="GO:0050660">
    <property type="term" value="F:flavin adenine dinucleotide binding"/>
    <property type="evidence" value="ECO:0007669"/>
    <property type="project" value="InterPro"/>
</dbReference>
<comment type="similarity">
    <text evidence="1">Belongs to the GMC oxidoreductase family.</text>
</comment>
<evidence type="ECO:0000259" key="5">
    <source>
        <dbReference type="Pfam" id="PF05199"/>
    </source>
</evidence>
<dbReference type="SUPFAM" id="SSF54373">
    <property type="entry name" value="FAD-linked reductases, C-terminal domain"/>
    <property type="match status" value="1"/>
</dbReference>
<gene>
    <name evidence="6" type="ORF">CCM_06408</name>
</gene>
<sequence length="633" mass="68323">MSATCRSVRWFAGVTLSLAAAAFAETIGAKINGEGITEIFGNSFGMPGTDITYDYIVVGGGTAGNTIAARLALDPANYTVGLIEAGTFYEIASSNRTQVPGYNFAAANPTNVGTLNSLTAVQINTEPIAGYNGRKVGYTQGLTFGGATAANYGGYSRSTIGAHDLWAKEVKDDYWSWDNVYPFYKKSCTFTEPDYTKIDPKYNITYDPSAFDASGGPLHVSYGNHVGESMLGIGASLESQGLEHIDGFNSGKLLGYGAITSNVDPETVTRSSSETSFLQAGVKSGRLYIYPNTVAKRILFDGDKKATAVEVQSSSKIQNLKWSLSAKNEVIVTAGLWYSPQLLMVSGVGPFETLKQHGINVVADVPGVGQNQWASHDCMFRDQPFQAHIFKVNVETNSQIVAHNPSVLAEAANEYLTKQSGQLSSIGVCQAVGYEKIPARLRQRVLSNATTALLDSFPADWPDINFLGLESSGIPPNIGPDDYYLLIGSTLYSTAARGNMTIKSADMFDPPVINPNWLGDERDLEMAVASFMRIREVAFNSTIVEATWQPGPEVETKEQIVTWLRENMSLTYHGACTNKMGTDDDIMAVVDTRGRVRGVKNLRVGDSSAFPILPPGYPMSITSLDKQNATLLN</sequence>
<keyword evidence="7" id="KW-1185">Reference proteome</keyword>
<dbReference type="KEGG" id="cmt:CCM_06408"/>
<reference evidence="6 7" key="1">
    <citation type="journal article" date="2011" name="Genome Biol.">
        <title>Genome sequence of the insect pathogenic fungus Cordyceps militaris, a valued traditional Chinese medicine.</title>
        <authorList>
            <person name="Zheng P."/>
            <person name="Xia Y."/>
            <person name="Xiao G."/>
            <person name="Xiong C."/>
            <person name="Hu X."/>
            <person name="Zhang S."/>
            <person name="Zheng H."/>
            <person name="Huang Y."/>
            <person name="Zhou Y."/>
            <person name="Wang S."/>
            <person name="Zhao G.P."/>
            <person name="Liu X."/>
            <person name="St Leger R.J."/>
            <person name="Wang C."/>
        </authorList>
    </citation>
    <scope>NUCLEOTIDE SEQUENCE [LARGE SCALE GENOMIC DNA]</scope>
    <source>
        <strain evidence="6 7">CM01</strain>
    </source>
</reference>
<evidence type="ECO:0000256" key="3">
    <source>
        <dbReference type="SAM" id="SignalP"/>
    </source>
</evidence>
<dbReference type="InParanoid" id="G3JKG9"/>
<dbReference type="Gene3D" id="3.30.560.10">
    <property type="entry name" value="Glucose Oxidase, domain 3"/>
    <property type="match status" value="1"/>
</dbReference>
<dbReference type="InterPro" id="IPR036188">
    <property type="entry name" value="FAD/NAD-bd_sf"/>
</dbReference>
<dbReference type="PIRSF" id="PIRSF000137">
    <property type="entry name" value="Alcohol_oxidase"/>
    <property type="match status" value="1"/>
</dbReference>
<feature type="signal peptide" evidence="3">
    <location>
        <begin position="1"/>
        <end position="24"/>
    </location>
</feature>
<dbReference type="GO" id="GO:0044550">
    <property type="term" value="P:secondary metabolite biosynthetic process"/>
    <property type="evidence" value="ECO:0007669"/>
    <property type="project" value="TreeGrafter"/>
</dbReference>
<feature type="domain" description="Glucose-methanol-choline oxidoreductase N-terminal" evidence="4">
    <location>
        <begin position="53"/>
        <end position="371"/>
    </location>
</feature>
<dbReference type="EMBL" id="JH126402">
    <property type="protein sequence ID" value="EGX92247.1"/>
    <property type="molecule type" value="Genomic_DNA"/>
</dbReference>
<feature type="domain" description="Glucose-methanol-choline oxidoreductase C-terminal" evidence="5">
    <location>
        <begin position="496"/>
        <end position="620"/>
    </location>
</feature>
<evidence type="ECO:0000259" key="4">
    <source>
        <dbReference type="Pfam" id="PF00732"/>
    </source>
</evidence>
<dbReference type="Proteomes" id="UP000001610">
    <property type="component" value="Unassembled WGS sequence"/>
</dbReference>
<dbReference type="PANTHER" id="PTHR11552:SF138">
    <property type="entry name" value="DEHYDROGENASE PKFF-RELATED"/>
    <property type="match status" value="1"/>
</dbReference>
<evidence type="ECO:0000256" key="2">
    <source>
        <dbReference type="ARBA" id="ARBA00023180"/>
    </source>
</evidence>
<proteinExistence type="inferred from homology"/>
<dbReference type="OrthoDB" id="269227at2759"/>
<dbReference type="PANTHER" id="PTHR11552">
    <property type="entry name" value="GLUCOSE-METHANOL-CHOLINE GMC OXIDOREDUCTASE"/>
    <property type="match status" value="1"/>
</dbReference>
<dbReference type="RefSeq" id="XP_006671611.1">
    <property type="nucleotide sequence ID" value="XM_006671548.1"/>
</dbReference>
<dbReference type="Gene3D" id="3.50.50.60">
    <property type="entry name" value="FAD/NAD(P)-binding domain"/>
    <property type="match status" value="1"/>
</dbReference>
<feature type="chain" id="PRO_5003446275" evidence="3">
    <location>
        <begin position="25"/>
        <end position="633"/>
    </location>
</feature>
<dbReference type="eggNOG" id="KOG1238">
    <property type="taxonomic scope" value="Eukaryota"/>
</dbReference>
<evidence type="ECO:0000313" key="7">
    <source>
        <dbReference type="Proteomes" id="UP000001610"/>
    </source>
</evidence>
<dbReference type="GeneID" id="18168422"/>
<dbReference type="Pfam" id="PF05199">
    <property type="entry name" value="GMC_oxred_C"/>
    <property type="match status" value="1"/>
</dbReference>
<dbReference type="InterPro" id="IPR012132">
    <property type="entry name" value="GMC_OxRdtase"/>
</dbReference>
<dbReference type="Pfam" id="PF00732">
    <property type="entry name" value="GMC_oxred_N"/>
    <property type="match status" value="1"/>
</dbReference>
<keyword evidence="2" id="KW-0325">Glycoprotein</keyword>
<name>G3JKG9_CORMM</name>
<dbReference type="InterPro" id="IPR007867">
    <property type="entry name" value="GMC_OxRtase_C"/>
</dbReference>
<dbReference type="InterPro" id="IPR000172">
    <property type="entry name" value="GMC_OxRdtase_N"/>
</dbReference>
<dbReference type="AlphaFoldDB" id="G3JKG9"/>
<dbReference type="GO" id="GO:0016614">
    <property type="term" value="F:oxidoreductase activity, acting on CH-OH group of donors"/>
    <property type="evidence" value="ECO:0007669"/>
    <property type="project" value="InterPro"/>
</dbReference>